<dbReference type="GeneID" id="93382169"/>
<accession>A0A176TJ26</accession>
<dbReference type="InterPro" id="IPR007159">
    <property type="entry name" value="SpoVT-AbrB_dom"/>
</dbReference>
<keyword evidence="6" id="KW-1185">Reference proteome</keyword>
<gene>
    <name evidence="5" type="ORF">A7K95_07260</name>
    <name evidence="4" type="ORF">GA842_03125</name>
</gene>
<dbReference type="RefSeq" id="WP_057784396.1">
    <property type="nucleotide sequence ID" value="NZ_BJWE01000021.1"/>
</dbReference>
<comment type="caution">
    <text evidence="4">The sequence shown here is derived from an EMBL/GenBank/DDBJ whole genome shotgun (WGS) entry which is preliminary data.</text>
</comment>
<organism evidence="4 7">
    <name type="scientific">Pediococcus parvulus</name>
    <dbReference type="NCBI Taxonomy" id="54062"/>
    <lineage>
        <taxon>Bacteria</taxon>
        <taxon>Bacillati</taxon>
        <taxon>Bacillota</taxon>
        <taxon>Bacilli</taxon>
        <taxon>Lactobacillales</taxon>
        <taxon>Lactobacillaceae</taxon>
        <taxon>Pediococcus</taxon>
    </lineage>
</organism>
<dbReference type="NCBIfam" id="TIGR01439">
    <property type="entry name" value="lp_hng_hel_AbrB"/>
    <property type="match status" value="1"/>
</dbReference>
<dbReference type="PROSITE" id="PS51740">
    <property type="entry name" value="SPOVT_ABRB"/>
    <property type="match status" value="1"/>
</dbReference>
<protein>
    <submittedName>
        <fullName evidence="5">AbrB family transcriptional regulator</fullName>
    </submittedName>
    <submittedName>
        <fullName evidence="4">AbrB/MazE/SpoVT family DNA-binding domain-containing protein</fullName>
    </submittedName>
</protein>
<dbReference type="Proteomes" id="UP000077280">
    <property type="component" value="Unassembled WGS sequence"/>
</dbReference>
<dbReference type="AlphaFoldDB" id="A0A176TJ26"/>
<dbReference type="GO" id="GO:0003677">
    <property type="term" value="F:DNA binding"/>
    <property type="evidence" value="ECO:0007669"/>
    <property type="project" value="UniProtKB-UniRule"/>
</dbReference>
<dbReference type="EMBL" id="WERX01000007">
    <property type="protein sequence ID" value="MDV7693889.1"/>
    <property type="molecule type" value="Genomic_DNA"/>
</dbReference>
<proteinExistence type="predicted"/>
<feature type="compositionally biased region" description="Basic and acidic residues" evidence="2">
    <location>
        <begin position="72"/>
        <end position="95"/>
    </location>
</feature>
<dbReference type="Proteomes" id="UP001275867">
    <property type="component" value="Unassembled WGS sequence"/>
</dbReference>
<dbReference type="SMART" id="SM00966">
    <property type="entry name" value="SpoVT_AbrB"/>
    <property type="match status" value="1"/>
</dbReference>
<reference evidence="5 6" key="1">
    <citation type="submission" date="2016-05" db="EMBL/GenBank/DDBJ databases">
        <title>Draft genome sequence of Pediococcus parvulus 2.6, a probiotic beta-glucan producer strain.</title>
        <authorList>
            <person name="Mohedano M.L."/>
            <person name="Perez-Ramos A."/>
            <person name="Duenas M.T."/>
            <person name="Lamontanara A."/>
            <person name="Orru L."/>
            <person name="Spano G."/>
            <person name="Capozzi V."/>
            <person name="Lopez P."/>
        </authorList>
    </citation>
    <scope>NUCLEOTIDE SEQUENCE [LARGE SCALE GENOMIC DNA]</scope>
    <source>
        <strain evidence="5 6">2.6</strain>
    </source>
</reference>
<feature type="domain" description="SpoVT-AbrB" evidence="3">
    <location>
        <begin position="6"/>
        <end position="52"/>
    </location>
</feature>
<feature type="region of interest" description="Disordered" evidence="2">
    <location>
        <begin position="71"/>
        <end position="95"/>
    </location>
</feature>
<sequence length="95" mass="10763">MDNILSKSAKLSSRGQVVIPVEIRNKMQLSTGDEIAFTQTNDGDITITKLPTRLEWGDLIKNIPTEVVDIDENGHYDPKKSPDFDKWMKEDDSDL</sequence>
<dbReference type="EMBL" id="LXND01000051">
    <property type="protein sequence ID" value="OAD63955.1"/>
    <property type="molecule type" value="Genomic_DNA"/>
</dbReference>
<dbReference type="Pfam" id="PF04014">
    <property type="entry name" value="MazE_antitoxin"/>
    <property type="match status" value="1"/>
</dbReference>
<dbReference type="InterPro" id="IPR037914">
    <property type="entry name" value="SpoVT-AbrB_sf"/>
</dbReference>
<evidence type="ECO:0000259" key="3">
    <source>
        <dbReference type="PROSITE" id="PS51740"/>
    </source>
</evidence>
<evidence type="ECO:0000313" key="5">
    <source>
        <dbReference type="EMBL" id="OAD63955.1"/>
    </source>
</evidence>
<keyword evidence="1 4" id="KW-0238">DNA-binding</keyword>
<evidence type="ECO:0000313" key="4">
    <source>
        <dbReference type="EMBL" id="MDV7693889.1"/>
    </source>
</evidence>
<dbReference type="OrthoDB" id="9811597at2"/>
<evidence type="ECO:0000256" key="1">
    <source>
        <dbReference type="PROSITE-ProRule" id="PRU01076"/>
    </source>
</evidence>
<evidence type="ECO:0000313" key="7">
    <source>
        <dbReference type="Proteomes" id="UP001275867"/>
    </source>
</evidence>
<evidence type="ECO:0000313" key="6">
    <source>
        <dbReference type="Proteomes" id="UP000077280"/>
    </source>
</evidence>
<evidence type="ECO:0000256" key="2">
    <source>
        <dbReference type="SAM" id="MobiDB-lite"/>
    </source>
</evidence>
<name>A0A176TJ26_9LACO</name>
<dbReference type="Gene3D" id="2.10.260.10">
    <property type="match status" value="1"/>
</dbReference>
<reference evidence="4" key="2">
    <citation type="submission" date="2019-10" db="EMBL/GenBank/DDBJ databases">
        <title>Malate fermentation in French cider.</title>
        <authorList>
            <person name="Cousin F.J."/>
            <person name="Medina Fernandez S."/>
            <person name="Misery B."/>
            <person name="Laplace J.-M."/>
            <person name="Cretenet M."/>
        </authorList>
    </citation>
    <scope>NUCLEOTIDE SEQUENCE</scope>
    <source>
        <strain evidence="4">UCMA15901</strain>
    </source>
</reference>
<dbReference type="SUPFAM" id="SSF89447">
    <property type="entry name" value="AbrB/MazE/MraZ-like"/>
    <property type="match status" value="1"/>
</dbReference>